<sequence length="434" mass="46304">MVGSWPDERYEQASESVALACLELLTDEPRWIHRRVETIDLLAQELVRRQVTVDFTLPAALLDDLRIGPDGPWCVPIAILEKRPLRNFDLREHDESRPILGASSGGPITAGIVTAAARLATAPDALEPEVASLLALIARSDLEDARGAMIELRARAARSSQIARVVGDDTSGYFLATFAESYMLIALLGDPSGRRILKYAYDEHLRFGGRASRARRLARRLGWSPFVVDVAVPTAAHAASYHAEVVVPEELRLDAWILDARSDELLSTDIERSVDRGSLHAPRVALDAEPLLVAAISPERADLPTLAFATSAVTTLLLLLGAAFGNLGSPTAGSSVALLLAGSVLFATAVARSGEHRLVRGIFAGPRWLLSIVAVAALAAAASVAFGAGDGLRDVIWYAAGGMSLLSCLSLAVGFFKAASLTRRHSRSGADEDP</sequence>
<feature type="transmembrane region" description="Helical" evidence="1">
    <location>
        <begin position="306"/>
        <end position="325"/>
    </location>
</feature>
<dbReference type="EMBL" id="CADCVQ010000009">
    <property type="protein sequence ID" value="CAA9472016.1"/>
    <property type="molecule type" value="Genomic_DNA"/>
</dbReference>
<evidence type="ECO:0000256" key="1">
    <source>
        <dbReference type="SAM" id="Phobius"/>
    </source>
</evidence>
<protein>
    <submittedName>
        <fullName evidence="2">Uncharacterized protein</fullName>
    </submittedName>
</protein>
<keyword evidence="1" id="KW-0812">Transmembrane</keyword>
<evidence type="ECO:0000313" key="2">
    <source>
        <dbReference type="EMBL" id="CAA9472016.1"/>
    </source>
</evidence>
<proteinExistence type="predicted"/>
<feature type="transmembrane region" description="Helical" evidence="1">
    <location>
        <begin position="331"/>
        <end position="348"/>
    </location>
</feature>
<gene>
    <name evidence="2" type="ORF">AVDCRST_MAG67-263</name>
</gene>
<organism evidence="2">
    <name type="scientific">uncultured Solirubrobacteraceae bacterium</name>
    <dbReference type="NCBI Taxonomy" id="1162706"/>
    <lineage>
        <taxon>Bacteria</taxon>
        <taxon>Bacillati</taxon>
        <taxon>Actinomycetota</taxon>
        <taxon>Thermoleophilia</taxon>
        <taxon>Solirubrobacterales</taxon>
        <taxon>Solirubrobacteraceae</taxon>
        <taxon>environmental samples</taxon>
    </lineage>
</organism>
<reference evidence="2" key="1">
    <citation type="submission" date="2020-02" db="EMBL/GenBank/DDBJ databases">
        <authorList>
            <person name="Meier V. D."/>
        </authorList>
    </citation>
    <scope>NUCLEOTIDE SEQUENCE</scope>
    <source>
        <strain evidence="2">AVDCRST_MAG67</strain>
    </source>
</reference>
<keyword evidence="1" id="KW-1133">Transmembrane helix</keyword>
<name>A0A6J4RF40_9ACTN</name>
<feature type="transmembrane region" description="Helical" evidence="1">
    <location>
        <begin position="395"/>
        <end position="416"/>
    </location>
</feature>
<accession>A0A6J4RF40</accession>
<feature type="transmembrane region" description="Helical" evidence="1">
    <location>
        <begin position="368"/>
        <end position="389"/>
    </location>
</feature>
<dbReference type="AlphaFoldDB" id="A0A6J4RF40"/>
<keyword evidence="1" id="KW-0472">Membrane</keyword>